<reference evidence="1 2" key="1">
    <citation type="journal article" date="2012" name="J. Bacteriol.">
        <title>Complete Genome Sequence of the Naphthalene-Degrading Pseudomonas putida Strain ND6.</title>
        <authorList>
            <person name="Li S."/>
            <person name="Zhao H."/>
            <person name="Li Y."/>
            <person name="Niu S."/>
            <person name="Cai B."/>
        </authorList>
    </citation>
    <scope>NUCLEOTIDE SEQUENCE [LARGE SCALE GENOMIC DNA]</scope>
    <source>
        <strain evidence="1 2">ND6</strain>
    </source>
</reference>
<sequence>MCWLKAIHSHAPPWQSSQLPNKLMVALRGIFSSEVPLAMVSI</sequence>
<dbReference type="EMBL" id="CP003588">
    <property type="protein sequence ID" value="AFK70634.1"/>
    <property type="molecule type" value="Genomic_DNA"/>
</dbReference>
<evidence type="ECO:0000313" key="1">
    <source>
        <dbReference type="EMBL" id="AFK70634.1"/>
    </source>
</evidence>
<gene>
    <name evidence="1" type="ORF">YSA_07152</name>
</gene>
<organism evidence="1 2">
    <name type="scientific">Pseudomonas putida ND6</name>
    <dbReference type="NCBI Taxonomy" id="231023"/>
    <lineage>
        <taxon>Bacteria</taxon>
        <taxon>Pseudomonadati</taxon>
        <taxon>Pseudomonadota</taxon>
        <taxon>Gammaproteobacteria</taxon>
        <taxon>Pseudomonadales</taxon>
        <taxon>Pseudomonadaceae</taxon>
        <taxon>Pseudomonas</taxon>
    </lineage>
</organism>
<dbReference type="Proteomes" id="UP000005268">
    <property type="component" value="Chromosome"/>
</dbReference>
<evidence type="ECO:0000313" key="2">
    <source>
        <dbReference type="Proteomes" id="UP000005268"/>
    </source>
</evidence>
<dbReference type="KEGG" id="ppi:YSA_07152"/>
<dbReference type="AlphaFoldDB" id="I3UYR3"/>
<name>I3UYR3_PSEPU</name>
<accession>I3UYR3</accession>
<proteinExistence type="predicted"/>
<protein>
    <submittedName>
        <fullName evidence="1">Uncharacterized protein</fullName>
    </submittedName>
</protein>
<dbReference type="HOGENOM" id="CLU_3256632_0_0_6"/>